<protein>
    <submittedName>
        <fullName evidence="1">HAD family hydrolase</fullName>
        <ecNumber evidence="1">3.1.3.-</ecNumber>
    </submittedName>
</protein>
<accession>A0ABT6FCK4</accession>
<organism evidence="1 2">
    <name type="scientific">Paludisphaera mucosa</name>
    <dbReference type="NCBI Taxonomy" id="3030827"/>
    <lineage>
        <taxon>Bacteria</taxon>
        <taxon>Pseudomonadati</taxon>
        <taxon>Planctomycetota</taxon>
        <taxon>Planctomycetia</taxon>
        <taxon>Isosphaerales</taxon>
        <taxon>Isosphaeraceae</taxon>
        <taxon>Paludisphaera</taxon>
    </lineage>
</organism>
<dbReference type="Proteomes" id="UP001216907">
    <property type="component" value="Unassembled WGS sequence"/>
</dbReference>
<evidence type="ECO:0000313" key="2">
    <source>
        <dbReference type="Proteomes" id="UP001216907"/>
    </source>
</evidence>
<keyword evidence="1" id="KW-0378">Hydrolase</keyword>
<dbReference type="Gene3D" id="1.10.150.720">
    <property type="entry name" value="Haloacid dehalogenase-like hydrolase"/>
    <property type="match status" value="1"/>
</dbReference>
<comment type="caution">
    <text evidence="1">The sequence shown here is derived from an EMBL/GenBank/DDBJ whole genome shotgun (WGS) entry which is preliminary data.</text>
</comment>
<dbReference type="EC" id="3.1.3.-" evidence="1"/>
<dbReference type="SFLD" id="SFLDG01129">
    <property type="entry name" value="C1.5:_HAD__Beta-PGM__Phosphata"/>
    <property type="match status" value="1"/>
</dbReference>
<dbReference type="PANTHER" id="PTHR46649">
    <property type="match status" value="1"/>
</dbReference>
<dbReference type="SUPFAM" id="SSF56784">
    <property type="entry name" value="HAD-like"/>
    <property type="match status" value="1"/>
</dbReference>
<dbReference type="InterPro" id="IPR006439">
    <property type="entry name" value="HAD-SF_hydro_IA"/>
</dbReference>
<evidence type="ECO:0000313" key="1">
    <source>
        <dbReference type="EMBL" id="MDG3005286.1"/>
    </source>
</evidence>
<dbReference type="NCBIfam" id="TIGR01549">
    <property type="entry name" value="HAD-SF-IA-v1"/>
    <property type="match status" value="1"/>
</dbReference>
<dbReference type="InterPro" id="IPR036412">
    <property type="entry name" value="HAD-like_sf"/>
</dbReference>
<keyword evidence="2" id="KW-1185">Reference proteome</keyword>
<dbReference type="RefSeq" id="WP_277861631.1">
    <property type="nucleotide sequence ID" value="NZ_JARRAG010000002.1"/>
</dbReference>
<name>A0ABT6FCK4_9BACT</name>
<dbReference type="InterPro" id="IPR044924">
    <property type="entry name" value="HAD-SF_hydro_IA_REG-2-like_cap"/>
</dbReference>
<dbReference type="Pfam" id="PF00702">
    <property type="entry name" value="Hydrolase"/>
    <property type="match status" value="1"/>
</dbReference>
<dbReference type="EMBL" id="JARRAG010000002">
    <property type="protein sequence ID" value="MDG3005286.1"/>
    <property type="molecule type" value="Genomic_DNA"/>
</dbReference>
<dbReference type="InterPro" id="IPR023214">
    <property type="entry name" value="HAD_sf"/>
</dbReference>
<dbReference type="SFLD" id="SFLDS00003">
    <property type="entry name" value="Haloacid_Dehalogenase"/>
    <property type="match status" value="1"/>
</dbReference>
<dbReference type="PANTHER" id="PTHR46649:SF4">
    <property type="entry name" value="HALOACID DEHALOGENASE-LIKE HYDROLASE (HAD) SUPERFAMILY PROTEIN"/>
    <property type="match status" value="1"/>
</dbReference>
<gene>
    <name evidence="1" type="ORF">PZE19_15965</name>
</gene>
<proteinExistence type="predicted"/>
<reference evidence="1 2" key="1">
    <citation type="submission" date="2023-03" db="EMBL/GenBank/DDBJ databases">
        <title>Paludisphaera mucosa sp. nov. a novel planctomycete from northern fen.</title>
        <authorList>
            <person name="Ivanova A."/>
        </authorList>
    </citation>
    <scope>NUCLEOTIDE SEQUENCE [LARGE SCALE GENOMIC DNA]</scope>
    <source>
        <strain evidence="1 2">Pla2</strain>
    </source>
</reference>
<dbReference type="Gene3D" id="3.40.50.1000">
    <property type="entry name" value="HAD superfamily/HAD-like"/>
    <property type="match status" value="1"/>
</dbReference>
<sequence>MNTQPKWERIQGIVLDAVGTLIKPTPSVSEAYTEAAARQGVELAPELVRGRFHAAFRGDLVQGADGVLSTDEGVERRRWRAIVARVLPEAPDPDRAFDELWDHFGRPESWRAFPDSAPAVEAIREAGMRVCIGSNFDGRLHRVVAGLPELADVVEAIVVSSEVGYRKPHAAFFRAACERMGLPPDRVLSVGDDLENDVHGARRAGLSALFLSRRGEGVDDVPSVTDLTALTALRGAEA</sequence>
<dbReference type="GO" id="GO:0016787">
    <property type="term" value="F:hydrolase activity"/>
    <property type="evidence" value="ECO:0007669"/>
    <property type="project" value="UniProtKB-KW"/>
</dbReference>